<feature type="transmembrane region" description="Helical" evidence="5">
    <location>
        <begin position="124"/>
        <end position="153"/>
    </location>
</feature>
<comment type="subcellular location">
    <subcellularLocation>
        <location evidence="1">Membrane</location>
        <topology evidence="1">Multi-pass membrane protein</topology>
    </subcellularLocation>
</comment>
<sequence length="186" mass="21700">MSLFDVLFLVITFFWLAEFIVFRNRRSAEGDDSLERRSFPLILAAVVSAITSSLIMRELDFGILTVTWIWWVGLFLYAGGVSLRYWGILHLKDQFTRDVSVKEGDRLISSGPYRLLRHPLYTGLFFIIIGFCLGVGNLITAFLCGWLVTYALLHRINLEEAMLVEEHGEKYKDWCRTRYRLIPFIY</sequence>
<protein>
    <submittedName>
        <fullName evidence="6">Isoprenylcysteine carboxylmethyltransferase family protein</fullName>
    </submittedName>
</protein>
<dbReference type="OrthoDB" id="5471300at2"/>
<proteinExistence type="predicted"/>
<keyword evidence="3 5" id="KW-1133">Transmembrane helix</keyword>
<dbReference type="GO" id="GO:0016020">
    <property type="term" value="C:membrane"/>
    <property type="evidence" value="ECO:0007669"/>
    <property type="project" value="UniProtKB-SubCell"/>
</dbReference>
<reference evidence="6 7" key="1">
    <citation type="submission" date="2018-01" db="EMBL/GenBank/DDBJ databases">
        <title>The whole genome sequencing and assembly of Halobacillus litoralis ERB031 strain.</title>
        <authorList>
            <person name="Lee S.-J."/>
            <person name="Park M.-K."/>
            <person name="Kim J.-Y."/>
            <person name="Lee Y.-J."/>
            <person name="Yi H."/>
            <person name="Bahn Y.-S."/>
            <person name="Kim J.F."/>
            <person name="Lee D.-W."/>
        </authorList>
    </citation>
    <scope>NUCLEOTIDE SEQUENCE [LARGE SCALE GENOMIC DNA]</scope>
    <source>
        <strain evidence="6 7">ERB 031</strain>
    </source>
</reference>
<dbReference type="KEGG" id="hli:HLI_09935"/>
<evidence type="ECO:0000256" key="1">
    <source>
        <dbReference type="ARBA" id="ARBA00004141"/>
    </source>
</evidence>
<feature type="transmembrane region" description="Helical" evidence="5">
    <location>
        <begin position="68"/>
        <end position="87"/>
    </location>
</feature>
<feature type="transmembrane region" description="Helical" evidence="5">
    <location>
        <begin position="38"/>
        <end position="56"/>
    </location>
</feature>
<accession>A0A410MIU3</accession>
<dbReference type="PANTHER" id="PTHR12714:SF9">
    <property type="entry name" value="PROTEIN-S-ISOPRENYLCYSTEINE O-METHYLTRANSFERASE"/>
    <property type="match status" value="1"/>
</dbReference>
<evidence type="ECO:0000313" key="7">
    <source>
        <dbReference type="Proteomes" id="UP000287756"/>
    </source>
</evidence>
<keyword evidence="2 5" id="KW-0812">Transmembrane</keyword>
<dbReference type="RefSeq" id="WP_128524804.1">
    <property type="nucleotide sequence ID" value="NZ_CANLVY010000010.1"/>
</dbReference>
<evidence type="ECO:0000256" key="5">
    <source>
        <dbReference type="SAM" id="Phobius"/>
    </source>
</evidence>
<keyword evidence="6" id="KW-0489">Methyltransferase</keyword>
<dbReference type="EMBL" id="CP026118">
    <property type="protein sequence ID" value="QAS54610.1"/>
    <property type="molecule type" value="Genomic_DNA"/>
</dbReference>
<keyword evidence="4 5" id="KW-0472">Membrane</keyword>
<dbReference type="Pfam" id="PF04140">
    <property type="entry name" value="ICMT"/>
    <property type="match status" value="1"/>
</dbReference>
<dbReference type="GO" id="GO:0032259">
    <property type="term" value="P:methylation"/>
    <property type="evidence" value="ECO:0007669"/>
    <property type="project" value="UniProtKB-KW"/>
</dbReference>
<evidence type="ECO:0000256" key="4">
    <source>
        <dbReference type="ARBA" id="ARBA00023136"/>
    </source>
</evidence>
<dbReference type="Proteomes" id="UP000287756">
    <property type="component" value="Chromosome"/>
</dbReference>
<gene>
    <name evidence="6" type="ORF">HLI_09935</name>
</gene>
<dbReference type="AlphaFoldDB" id="A0A410MIU3"/>
<evidence type="ECO:0000256" key="3">
    <source>
        <dbReference type="ARBA" id="ARBA00022989"/>
    </source>
</evidence>
<dbReference type="Gene3D" id="1.20.120.1630">
    <property type="match status" value="1"/>
</dbReference>
<evidence type="ECO:0000313" key="6">
    <source>
        <dbReference type="EMBL" id="QAS54610.1"/>
    </source>
</evidence>
<organism evidence="6 7">
    <name type="scientific">Halobacillus litoralis</name>
    <dbReference type="NCBI Taxonomy" id="45668"/>
    <lineage>
        <taxon>Bacteria</taxon>
        <taxon>Bacillati</taxon>
        <taxon>Bacillota</taxon>
        <taxon>Bacilli</taxon>
        <taxon>Bacillales</taxon>
        <taxon>Bacillaceae</taxon>
        <taxon>Halobacillus</taxon>
    </lineage>
</organism>
<name>A0A410MIU3_9BACI</name>
<feature type="transmembrane region" description="Helical" evidence="5">
    <location>
        <begin position="6"/>
        <end position="22"/>
    </location>
</feature>
<keyword evidence="6" id="KW-0808">Transferase</keyword>
<dbReference type="InterPro" id="IPR007269">
    <property type="entry name" value="ICMT_MeTrfase"/>
</dbReference>
<evidence type="ECO:0000256" key="2">
    <source>
        <dbReference type="ARBA" id="ARBA00022692"/>
    </source>
</evidence>
<dbReference type="GO" id="GO:0004671">
    <property type="term" value="F:protein C-terminal S-isoprenylcysteine carboxyl O-methyltransferase activity"/>
    <property type="evidence" value="ECO:0007669"/>
    <property type="project" value="InterPro"/>
</dbReference>
<dbReference type="PANTHER" id="PTHR12714">
    <property type="entry name" value="PROTEIN-S ISOPRENYLCYSTEINE O-METHYLTRANSFERASE"/>
    <property type="match status" value="1"/>
</dbReference>